<gene>
    <name evidence="2" type="ORF">K458DRAFT_17722</name>
</gene>
<evidence type="ECO:0000256" key="1">
    <source>
        <dbReference type="SAM" id="Phobius"/>
    </source>
</evidence>
<keyword evidence="3" id="KW-1185">Reference proteome</keyword>
<accession>A0A6G1J6I3</accession>
<reference evidence="2" key="1">
    <citation type="journal article" date="2020" name="Stud. Mycol.">
        <title>101 Dothideomycetes genomes: a test case for predicting lifestyles and emergence of pathogens.</title>
        <authorList>
            <person name="Haridas S."/>
            <person name="Albert R."/>
            <person name="Binder M."/>
            <person name="Bloem J."/>
            <person name="Labutti K."/>
            <person name="Salamov A."/>
            <person name="Andreopoulos B."/>
            <person name="Baker S."/>
            <person name="Barry K."/>
            <person name="Bills G."/>
            <person name="Bluhm B."/>
            <person name="Cannon C."/>
            <person name="Castanera R."/>
            <person name="Culley D."/>
            <person name="Daum C."/>
            <person name="Ezra D."/>
            <person name="Gonzalez J."/>
            <person name="Henrissat B."/>
            <person name="Kuo A."/>
            <person name="Liang C."/>
            <person name="Lipzen A."/>
            <person name="Lutzoni F."/>
            <person name="Magnuson J."/>
            <person name="Mondo S."/>
            <person name="Nolan M."/>
            <person name="Ohm R."/>
            <person name="Pangilinan J."/>
            <person name="Park H.-J."/>
            <person name="Ramirez L."/>
            <person name="Alfaro M."/>
            <person name="Sun H."/>
            <person name="Tritt A."/>
            <person name="Yoshinaga Y."/>
            <person name="Zwiers L.-H."/>
            <person name="Turgeon B."/>
            <person name="Goodwin S."/>
            <person name="Spatafora J."/>
            <person name="Crous P."/>
            <person name="Grigoriev I."/>
        </authorList>
    </citation>
    <scope>NUCLEOTIDE SEQUENCE</scope>
    <source>
        <strain evidence="2">CBS 122367</strain>
    </source>
</reference>
<feature type="transmembrane region" description="Helical" evidence="1">
    <location>
        <begin position="6"/>
        <end position="27"/>
    </location>
</feature>
<keyword evidence="1" id="KW-0472">Membrane</keyword>
<proteinExistence type="predicted"/>
<dbReference type="Proteomes" id="UP000799291">
    <property type="component" value="Unassembled WGS sequence"/>
</dbReference>
<evidence type="ECO:0000313" key="3">
    <source>
        <dbReference type="Proteomes" id="UP000799291"/>
    </source>
</evidence>
<dbReference type="EMBL" id="MU005578">
    <property type="protein sequence ID" value="KAF2685803.1"/>
    <property type="molecule type" value="Genomic_DNA"/>
</dbReference>
<name>A0A6G1J6I3_9PLEO</name>
<sequence length="126" mass="14729">MHWRQFWLRYYCGVVLMIFCTGFNVLIKFENYWHSHSVQSSLVKIRDATKTTKPRFRGDLNTGIHIKKSEKGVYWSNLPGNTNVHAPAGMPSTQSLHFEHQERRNDGCSRSILYCAMRLFIYRTGG</sequence>
<dbReference type="AlphaFoldDB" id="A0A6G1J6I3"/>
<keyword evidence="1" id="KW-1133">Transmembrane helix</keyword>
<keyword evidence="1" id="KW-0812">Transmembrane</keyword>
<organism evidence="2 3">
    <name type="scientific">Lentithecium fluviatile CBS 122367</name>
    <dbReference type="NCBI Taxonomy" id="1168545"/>
    <lineage>
        <taxon>Eukaryota</taxon>
        <taxon>Fungi</taxon>
        <taxon>Dikarya</taxon>
        <taxon>Ascomycota</taxon>
        <taxon>Pezizomycotina</taxon>
        <taxon>Dothideomycetes</taxon>
        <taxon>Pleosporomycetidae</taxon>
        <taxon>Pleosporales</taxon>
        <taxon>Massarineae</taxon>
        <taxon>Lentitheciaceae</taxon>
        <taxon>Lentithecium</taxon>
    </lineage>
</organism>
<protein>
    <submittedName>
        <fullName evidence="2">Uncharacterized protein</fullName>
    </submittedName>
</protein>
<evidence type="ECO:0000313" key="2">
    <source>
        <dbReference type="EMBL" id="KAF2685803.1"/>
    </source>
</evidence>